<feature type="compositionally biased region" description="Low complexity" evidence="1">
    <location>
        <begin position="40"/>
        <end position="57"/>
    </location>
</feature>
<reference evidence="2 3" key="1">
    <citation type="submission" date="2023-11" db="EMBL/GenBank/DDBJ databases">
        <title>Halocaridina rubra genome assembly.</title>
        <authorList>
            <person name="Smith C."/>
        </authorList>
    </citation>
    <scope>NUCLEOTIDE SEQUENCE [LARGE SCALE GENOMIC DNA]</scope>
    <source>
        <strain evidence="2">EP-1</strain>
        <tissue evidence="2">Whole</tissue>
    </source>
</reference>
<name>A0AAN9FTY4_HALRR</name>
<evidence type="ECO:0000313" key="3">
    <source>
        <dbReference type="Proteomes" id="UP001381693"/>
    </source>
</evidence>
<keyword evidence="3" id="KW-1185">Reference proteome</keyword>
<protein>
    <submittedName>
        <fullName evidence="2">Uncharacterized protein</fullName>
    </submittedName>
</protein>
<feature type="compositionally biased region" description="Polar residues" evidence="1">
    <location>
        <begin position="90"/>
        <end position="114"/>
    </location>
</feature>
<accession>A0AAN9FTY4</accession>
<evidence type="ECO:0000256" key="1">
    <source>
        <dbReference type="SAM" id="MobiDB-lite"/>
    </source>
</evidence>
<sequence length="233" mass="25704">MSRKLIAKKEIKKLEELEKNLYGDNEQTRAKRRRAPSPSPLATSCNNKSSIASSNKNTENHETSADVEIVLNVSQVNLRTKKSSSPSKSRPQSFTLSGSSHKATFVSRSSSSVENTERGRSRYSSRPSSLLIENRASITSAKTSPLEITPRNVEKKPQQTSKFPSSPPGDSSCLDQKNIHVPREILSITQTSGLSLSGKELKRELINSCALHCAIVLLFSLEENTPCRTSKFE</sequence>
<dbReference type="EMBL" id="JAXCGZ010000180">
    <property type="protein sequence ID" value="KAK7086462.1"/>
    <property type="molecule type" value="Genomic_DNA"/>
</dbReference>
<dbReference type="Proteomes" id="UP001381693">
    <property type="component" value="Unassembled WGS sequence"/>
</dbReference>
<feature type="region of interest" description="Disordered" evidence="1">
    <location>
        <begin position="17"/>
        <end position="175"/>
    </location>
</feature>
<comment type="caution">
    <text evidence="2">The sequence shown here is derived from an EMBL/GenBank/DDBJ whole genome shotgun (WGS) entry which is preliminary data.</text>
</comment>
<gene>
    <name evidence="2" type="ORF">SK128_012587</name>
</gene>
<proteinExistence type="predicted"/>
<dbReference type="AlphaFoldDB" id="A0AAN9FTY4"/>
<evidence type="ECO:0000313" key="2">
    <source>
        <dbReference type="EMBL" id="KAK7086462.1"/>
    </source>
</evidence>
<feature type="compositionally biased region" description="Basic and acidic residues" evidence="1">
    <location>
        <begin position="17"/>
        <end position="29"/>
    </location>
</feature>
<organism evidence="2 3">
    <name type="scientific">Halocaridina rubra</name>
    <name type="common">Hawaiian red shrimp</name>
    <dbReference type="NCBI Taxonomy" id="373956"/>
    <lineage>
        <taxon>Eukaryota</taxon>
        <taxon>Metazoa</taxon>
        <taxon>Ecdysozoa</taxon>
        <taxon>Arthropoda</taxon>
        <taxon>Crustacea</taxon>
        <taxon>Multicrustacea</taxon>
        <taxon>Malacostraca</taxon>
        <taxon>Eumalacostraca</taxon>
        <taxon>Eucarida</taxon>
        <taxon>Decapoda</taxon>
        <taxon>Pleocyemata</taxon>
        <taxon>Caridea</taxon>
        <taxon>Atyoidea</taxon>
        <taxon>Atyidae</taxon>
        <taxon>Halocaridina</taxon>
    </lineage>
</organism>